<feature type="region of interest" description="Disordered" evidence="1">
    <location>
        <begin position="140"/>
        <end position="170"/>
    </location>
</feature>
<evidence type="ECO:0000256" key="1">
    <source>
        <dbReference type="SAM" id="MobiDB-lite"/>
    </source>
</evidence>
<dbReference type="AlphaFoldDB" id="A0A9P7AEK7"/>
<name>A0A9P7AEK7_9AGAM</name>
<feature type="compositionally biased region" description="Polar residues" evidence="1">
    <location>
        <begin position="143"/>
        <end position="152"/>
    </location>
</feature>
<protein>
    <submittedName>
        <fullName evidence="2">Uncharacterized protein</fullName>
    </submittedName>
</protein>
<evidence type="ECO:0000313" key="2">
    <source>
        <dbReference type="EMBL" id="KAG1786709.1"/>
    </source>
</evidence>
<dbReference type="OrthoDB" id="2690340at2759"/>
<sequence>MSQGWPEHDGDLSMLAETDLNRSVDSGFVNITMGSPASIPTPSTRRTWMSTHDQINSTLQTLRDGRISILDFLVKILDPSNASYNSDLASLFALGVENSEVLPRSTRNRKSSSSSIDDTLYALRSVRRLLDTSETVCPVSGKTVPSQHAANNPTASPTKTSSRKSSRCGNSHISSISFRIIQLRFRQSWKPRDAPRKYPLPLENISMKVSCDKRHATTWDEPDHAFLIFPAQLLIACTSTHDFDPLLVPAVTLVHLNCSTVAKNGAYKSHSQISLKTFYDGATIHYVNDKPTPDLS</sequence>
<proteinExistence type="predicted"/>
<evidence type="ECO:0000313" key="3">
    <source>
        <dbReference type="Proteomes" id="UP000719766"/>
    </source>
</evidence>
<accession>A0A9P7AEK7</accession>
<dbReference type="Proteomes" id="UP000719766">
    <property type="component" value="Unassembled WGS sequence"/>
</dbReference>
<organism evidence="2 3">
    <name type="scientific">Suillus plorans</name>
    <dbReference type="NCBI Taxonomy" id="116603"/>
    <lineage>
        <taxon>Eukaryota</taxon>
        <taxon>Fungi</taxon>
        <taxon>Dikarya</taxon>
        <taxon>Basidiomycota</taxon>
        <taxon>Agaricomycotina</taxon>
        <taxon>Agaricomycetes</taxon>
        <taxon>Agaricomycetidae</taxon>
        <taxon>Boletales</taxon>
        <taxon>Suillineae</taxon>
        <taxon>Suillaceae</taxon>
        <taxon>Suillus</taxon>
    </lineage>
</organism>
<dbReference type="GeneID" id="64601372"/>
<keyword evidence="3" id="KW-1185">Reference proteome</keyword>
<dbReference type="EMBL" id="JABBWE010000089">
    <property type="protein sequence ID" value="KAG1786709.1"/>
    <property type="molecule type" value="Genomic_DNA"/>
</dbReference>
<reference evidence="2" key="1">
    <citation type="journal article" date="2020" name="New Phytol.">
        <title>Comparative genomics reveals dynamic genome evolution in host specialist ectomycorrhizal fungi.</title>
        <authorList>
            <person name="Lofgren L.A."/>
            <person name="Nguyen N.H."/>
            <person name="Vilgalys R."/>
            <person name="Ruytinx J."/>
            <person name="Liao H.L."/>
            <person name="Branco S."/>
            <person name="Kuo A."/>
            <person name="LaButti K."/>
            <person name="Lipzen A."/>
            <person name="Andreopoulos W."/>
            <person name="Pangilinan J."/>
            <person name="Riley R."/>
            <person name="Hundley H."/>
            <person name="Na H."/>
            <person name="Barry K."/>
            <person name="Grigoriev I.V."/>
            <person name="Stajich J.E."/>
            <person name="Kennedy P.G."/>
        </authorList>
    </citation>
    <scope>NUCLEOTIDE SEQUENCE</scope>
    <source>
        <strain evidence="2">S12</strain>
    </source>
</reference>
<comment type="caution">
    <text evidence="2">The sequence shown here is derived from an EMBL/GenBank/DDBJ whole genome shotgun (WGS) entry which is preliminary data.</text>
</comment>
<dbReference type="RefSeq" id="XP_041154124.1">
    <property type="nucleotide sequence ID" value="XM_041307608.1"/>
</dbReference>
<gene>
    <name evidence="2" type="ORF">HD556DRAFT_1449510</name>
</gene>